<keyword evidence="7" id="KW-0472">Membrane</keyword>
<sequence length="365" mass="40823">MGDQRKETSSKFAALRAWLSRRDAAGHKSSPESTTAAPYGVHVWVDCADATVDICFIHGLTGDRDRTWTAHAQQEPWPRTLLAPELKSARILTYGYDAYYLGKDGVASQNRLTDHAQNLINELATNRRLHGASTRPIVFVAHSLGGIVCKKAVLLSHGHPDPALEDIFKCTKGIIFMGTPHRGAWMVKWAKVPVKVLGMVKSTNVGLLKALGSGEELLESIQQDFGHLLQRMSISKTPIEITCFYEELTMSPTGQTVVSRDSATIPNYNAISIHANHREMVWFDTREDRGFIEVSNLLKKWQHDVEPIYEACFARHQTPPRRFQQLSRSPPPVSRSTEAQFDLQQDALRPRGVQAQDGRDVHLPS</sequence>
<keyword evidence="11" id="KW-1185">Reference proteome</keyword>
<dbReference type="PANTHER" id="PTHR48182">
    <property type="entry name" value="PROTEIN SERAC1"/>
    <property type="match status" value="1"/>
</dbReference>
<accession>A0AA39WLW7</accession>
<dbReference type="SUPFAM" id="SSF53474">
    <property type="entry name" value="alpha/beta-Hydrolases"/>
    <property type="match status" value="1"/>
</dbReference>
<dbReference type="Gene3D" id="3.40.50.1820">
    <property type="entry name" value="alpha/beta hydrolase"/>
    <property type="match status" value="1"/>
</dbReference>
<comment type="caution">
    <text evidence="10">The sequence shown here is derived from an EMBL/GenBank/DDBJ whole genome shotgun (WGS) entry which is preliminary data.</text>
</comment>
<comment type="similarity">
    <text evidence="4">Belongs to the putative lipase ROG1 family.</text>
</comment>
<evidence type="ECO:0000256" key="6">
    <source>
        <dbReference type="ARBA" id="ARBA00023128"/>
    </source>
</evidence>
<dbReference type="GO" id="GO:0005739">
    <property type="term" value="C:mitochondrion"/>
    <property type="evidence" value="ECO:0007669"/>
    <property type="project" value="UniProtKB-SubCell"/>
</dbReference>
<evidence type="ECO:0000256" key="4">
    <source>
        <dbReference type="ARBA" id="ARBA00007920"/>
    </source>
</evidence>
<feature type="domain" description="DUF676" evidence="9">
    <location>
        <begin position="116"/>
        <end position="218"/>
    </location>
</feature>
<dbReference type="GO" id="GO:0016020">
    <property type="term" value="C:membrane"/>
    <property type="evidence" value="ECO:0007669"/>
    <property type="project" value="UniProtKB-SubCell"/>
</dbReference>
<reference evidence="10" key="1">
    <citation type="submission" date="2023-06" db="EMBL/GenBank/DDBJ databases">
        <title>Genome-scale phylogeny and comparative genomics of the fungal order Sordariales.</title>
        <authorList>
            <consortium name="Lawrence Berkeley National Laboratory"/>
            <person name="Hensen N."/>
            <person name="Bonometti L."/>
            <person name="Westerberg I."/>
            <person name="Brannstrom I.O."/>
            <person name="Guillou S."/>
            <person name="Cros-Aarteil S."/>
            <person name="Calhoun S."/>
            <person name="Haridas S."/>
            <person name="Kuo A."/>
            <person name="Mondo S."/>
            <person name="Pangilinan J."/>
            <person name="Riley R."/>
            <person name="Labutti K."/>
            <person name="Andreopoulos B."/>
            <person name="Lipzen A."/>
            <person name="Chen C."/>
            <person name="Yanf M."/>
            <person name="Daum C."/>
            <person name="Ng V."/>
            <person name="Clum A."/>
            <person name="Steindorff A."/>
            <person name="Ohm R."/>
            <person name="Martin F."/>
            <person name="Silar P."/>
            <person name="Natvig D."/>
            <person name="Lalanne C."/>
            <person name="Gautier V."/>
            <person name="Ament-Velasquez S.L."/>
            <person name="Kruys A."/>
            <person name="Hutchinson M.I."/>
            <person name="Powell A.J."/>
            <person name="Barry K."/>
            <person name="Miller A.N."/>
            <person name="Grigoriev I.V."/>
            <person name="Debuchy R."/>
            <person name="Gladieux P."/>
            <person name="Thoren M.H."/>
            <person name="Johannesson H."/>
        </authorList>
    </citation>
    <scope>NUCLEOTIDE SEQUENCE</scope>
    <source>
        <strain evidence="10">CBS 606.72</strain>
    </source>
</reference>
<dbReference type="GO" id="GO:0005783">
    <property type="term" value="C:endoplasmic reticulum"/>
    <property type="evidence" value="ECO:0007669"/>
    <property type="project" value="UniProtKB-SubCell"/>
</dbReference>
<protein>
    <submittedName>
        <fullName evidence="10">Alpha/Beta hydrolase protein</fullName>
    </submittedName>
</protein>
<name>A0AA39WLW7_9PEZI</name>
<dbReference type="InterPro" id="IPR052374">
    <property type="entry name" value="SERAC1"/>
</dbReference>
<keyword evidence="5" id="KW-0256">Endoplasmic reticulum</keyword>
<keyword evidence="6" id="KW-0496">Mitochondrion</keyword>
<dbReference type="Pfam" id="PF05057">
    <property type="entry name" value="DUF676"/>
    <property type="match status" value="1"/>
</dbReference>
<dbReference type="GO" id="GO:0016787">
    <property type="term" value="F:hydrolase activity"/>
    <property type="evidence" value="ECO:0007669"/>
    <property type="project" value="UniProtKB-KW"/>
</dbReference>
<dbReference type="InterPro" id="IPR029058">
    <property type="entry name" value="AB_hydrolase_fold"/>
</dbReference>
<feature type="compositionally biased region" description="Polar residues" evidence="8">
    <location>
        <begin position="324"/>
        <end position="343"/>
    </location>
</feature>
<comment type="subcellular location">
    <subcellularLocation>
        <location evidence="2">Endoplasmic reticulum</location>
    </subcellularLocation>
    <subcellularLocation>
        <location evidence="3">Membrane</location>
    </subcellularLocation>
    <subcellularLocation>
        <location evidence="1">Mitochondrion</location>
    </subcellularLocation>
</comment>
<evidence type="ECO:0000256" key="7">
    <source>
        <dbReference type="ARBA" id="ARBA00023136"/>
    </source>
</evidence>
<organism evidence="10 11">
    <name type="scientific">Immersiella caudata</name>
    <dbReference type="NCBI Taxonomy" id="314043"/>
    <lineage>
        <taxon>Eukaryota</taxon>
        <taxon>Fungi</taxon>
        <taxon>Dikarya</taxon>
        <taxon>Ascomycota</taxon>
        <taxon>Pezizomycotina</taxon>
        <taxon>Sordariomycetes</taxon>
        <taxon>Sordariomycetidae</taxon>
        <taxon>Sordariales</taxon>
        <taxon>Lasiosphaeriaceae</taxon>
        <taxon>Immersiella</taxon>
    </lineage>
</organism>
<evidence type="ECO:0000256" key="8">
    <source>
        <dbReference type="SAM" id="MobiDB-lite"/>
    </source>
</evidence>
<dbReference type="Proteomes" id="UP001175000">
    <property type="component" value="Unassembled WGS sequence"/>
</dbReference>
<evidence type="ECO:0000313" key="10">
    <source>
        <dbReference type="EMBL" id="KAK0617700.1"/>
    </source>
</evidence>
<proteinExistence type="inferred from homology"/>
<gene>
    <name evidence="10" type="ORF">B0T14DRAFT_274447</name>
</gene>
<dbReference type="EMBL" id="JAULSU010000005">
    <property type="protein sequence ID" value="KAK0617700.1"/>
    <property type="molecule type" value="Genomic_DNA"/>
</dbReference>
<evidence type="ECO:0000256" key="5">
    <source>
        <dbReference type="ARBA" id="ARBA00022824"/>
    </source>
</evidence>
<evidence type="ECO:0000256" key="3">
    <source>
        <dbReference type="ARBA" id="ARBA00004370"/>
    </source>
</evidence>
<dbReference type="InterPro" id="IPR007751">
    <property type="entry name" value="DUF676_lipase-like"/>
</dbReference>
<evidence type="ECO:0000256" key="2">
    <source>
        <dbReference type="ARBA" id="ARBA00004240"/>
    </source>
</evidence>
<evidence type="ECO:0000256" key="1">
    <source>
        <dbReference type="ARBA" id="ARBA00004173"/>
    </source>
</evidence>
<dbReference type="AlphaFoldDB" id="A0AA39WLW7"/>
<keyword evidence="10" id="KW-0378">Hydrolase</keyword>
<dbReference type="PANTHER" id="PTHR48182:SF2">
    <property type="entry name" value="PROTEIN SERAC1"/>
    <property type="match status" value="1"/>
</dbReference>
<evidence type="ECO:0000313" key="11">
    <source>
        <dbReference type="Proteomes" id="UP001175000"/>
    </source>
</evidence>
<evidence type="ECO:0000259" key="9">
    <source>
        <dbReference type="Pfam" id="PF05057"/>
    </source>
</evidence>
<feature type="region of interest" description="Disordered" evidence="8">
    <location>
        <begin position="320"/>
        <end position="365"/>
    </location>
</feature>